<reference evidence="2 3" key="1">
    <citation type="journal article" date="2022" name="Front. Cell. Infect. Microbiol.">
        <title>The Genomes of Two Strains of Taenia crassiceps the Animal Model for the Study of Human Cysticercosis.</title>
        <authorList>
            <person name="Bobes R.J."/>
            <person name="Estrada K."/>
            <person name="Rios-Valencia D.G."/>
            <person name="Calderon-Gallegos A."/>
            <person name="de la Torre P."/>
            <person name="Carrero J.C."/>
            <person name="Sanchez-Flores A."/>
            <person name="Laclette J.P."/>
        </authorList>
    </citation>
    <scope>NUCLEOTIDE SEQUENCE [LARGE SCALE GENOMIC DNA]</scope>
    <source>
        <strain evidence="2">WFUcys</strain>
    </source>
</reference>
<sequence>MQSLFGGSEVVFQLHNNEENISLRKQQRTRCSSQQTHRFTGLASGASEPVGEEVRRTPKDRSYSEEGRSFNLIINIKTASSSPASPKSDGPSAFAPLPQPSSPTWSAQAFGHTTLSTSDEENAANGRLFAYLLGRLQSLASRSNLPSTAAGECHLVQMQGVSNVWGASFMPPFDQKNFMYTRGLGCLGRALPRQEGIVGSAYSSEQKLPRAPFDWWKQVTAGVESPL</sequence>
<feature type="compositionally biased region" description="Low complexity" evidence="1">
    <location>
        <begin position="80"/>
        <end position="93"/>
    </location>
</feature>
<comment type="caution">
    <text evidence="2">The sequence shown here is derived from an EMBL/GenBank/DDBJ whole genome shotgun (WGS) entry which is preliminary data.</text>
</comment>
<gene>
    <name evidence="2" type="ORF">TcWFU_006014</name>
</gene>
<feature type="compositionally biased region" description="Basic and acidic residues" evidence="1">
    <location>
        <begin position="52"/>
        <end position="65"/>
    </location>
</feature>
<protein>
    <submittedName>
        <fullName evidence="2">Uncharacterized protein</fullName>
    </submittedName>
</protein>
<keyword evidence="3" id="KW-1185">Reference proteome</keyword>
<feature type="region of interest" description="Disordered" evidence="1">
    <location>
        <begin position="80"/>
        <end position="108"/>
    </location>
</feature>
<organism evidence="2 3">
    <name type="scientific">Taenia crassiceps</name>
    <dbReference type="NCBI Taxonomy" id="6207"/>
    <lineage>
        <taxon>Eukaryota</taxon>
        <taxon>Metazoa</taxon>
        <taxon>Spiralia</taxon>
        <taxon>Lophotrochozoa</taxon>
        <taxon>Platyhelminthes</taxon>
        <taxon>Cestoda</taxon>
        <taxon>Eucestoda</taxon>
        <taxon>Cyclophyllidea</taxon>
        <taxon>Taeniidae</taxon>
        <taxon>Taenia</taxon>
    </lineage>
</organism>
<proteinExistence type="predicted"/>
<accession>A0ABR4QBG9</accession>
<evidence type="ECO:0000313" key="3">
    <source>
        <dbReference type="Proteomes" id="UP001651158"/>
    </source>
</evidence>
<feature type="compositionally biased region" description="Polar residues" evidence="1">
    <location>
        <begin position="23"/>
        <end position="38"/>
    </location>
</feature>
<dbReference type="Proteomes" id="UP001651158">
    <property type="component" value="Unassembled WGS sequence"/>
</dbReference>
<dbReference type="EMBL" id="JAKROA010000005">
    <property type="protein sequence ID" value="KAL5106901.1"/>
    <property type="molecule type" value="Genomic_DNA"/>
</dbReference>
<feature type="region of interest" description="Disordered" evidence="1">
    <location>
        <begin position="23"/>
        <end position="65"/>
    </location>
</feature>
<evidence type="ECO:0000313" key="2">
    <source>
        <dbReference type="EMBL" id="KAL5106901.1"/>
    </source>
</evidence>
<name>A0ABR4QBG9_9CEST</name>
<evidence type="ECO:0000256" key="1">
    <source>
        <dbReference type="SAM" id="MobiDB-lite"/>
    </source>
</evidence>